<evidence type="ECO:0008006" key="13">
    <source>
        <dbReference type="Google" id="ProtNLM"/>
    </source>
</evidence>
<keyword evidence="4" id="KW-0597">Phosphoprotein</keyword>
<keyword evidence="5" id="KW-0282">Flagellum</keyword>
<keyword evidence="7" id="KW-0206">Cytoskeleton</keyword>
<dbReference type="AlphaFoldDB" id="A0AB34I979"/>
<evidence type="ECO:0000313" key="11">
    <source>
        <dbReference type="EMBL" id="KAL1495475.1"/>
    </source>
</evidence>
<feature type="coiled-coil region" evidence="9">
    <location>
        <begin position="207"/>
        <end position="234"/>
    </location>
</feature>
<organism evidence="11 12">
    <name type="scientific">Prymnesium parvum</name>
    <name type="common">Toxic golden alga</name>
    <dbReference type="NCBI Taxonomy" id="97485"/>
    <lineage>
        <taxon>Eukaryota</taxon>
        <taxon>Haptista</taxon>
        <taxon>Haptophyta</taxon>
        <taxon>Prymnesiophyceae</taxon>
        <taxon>Prymnesiales</taxon>
        <taxon>Prymnesiaceae</taxon>
        <taxon>Prymnesium</taxon>
    </lineage>
</organism>
<dbReference type="GO" id="GO:0005929">
    <property type="term" value="C:cilium"/>
    <property type="evidence" value="ECO:0007669"/>
    <property type="project" value="TreeGrafter"/>
</dbReference>
<comment type="similarity">
    <text evidence="2">Belongs to the flagellar radial spoke RSP3 family.</text>
</comment>
<evidence type="ECO:0000256" key="7">
    <source>
        <dbReference type="ARBA" id="ARBA00023212"/>
    </source>
</evidence>
<evidence type="ECO:0000256" key="3">
    <source>
        <dbReference type="ARBA" id="ARBA00022490"/>
    </source>
</evidence>
<keyword evidence="3" id="KW-0963">Cytoplasm</keyword>
<comment type="caution">
    <text evidence="11">The sequence shown here is derived from an EMBL/GenBank/DDBJ whole genome shotgun (WGS) entry which is preliminary data.</text>
</comment>
<evidence type="ECO:0000256" key="9">
    <source>
        <dbReference type="SAM" id="Coils"/>
    </source>
</evidence>
<feature type="region of interest" description="Disordered" evidence="10">
    <location>
        <begin position="347"/>
        <end position="374"/>
    </location>
</feature>
<evidence type="ECO:0000256" key="5">
    <source>
        <dbReference type="ARBA" id="ARBA00022846"/>
    </source>
</evidence>
<evidence type="ECO:0000313" key="12">
    <source>
        <dbReference type="Proteomes" id="UP001515480"/>
    </source>
</evidence>
<feature type="compositionally biased region" description="Acidic residues" evidence="10">
    <location>
        <begin position="357"/>
        <end position="374"/>
    </location>
</feature>
<dbReference type="Proteomes" id="UP001515480">
    <property type="component" value="Unassembled WGS sequence"/>
</dbReference>
<name>A0AB34I979_PRYPA</name>
<reference evidence="11 12" key="1">
    <citation type="journal article" date="2024" name="Science">
        <title>Giant polyketide synthase enzymes in the biosynthesis of giant marine polyether toxins.</title>
        <authorList>
            <person name="Fallon T.R."/>
            <person name="Shende V.V."/>
            <person name="Wierzbicki I.H."/>
            <person name="Pendleton A.L."/>
            <person name="Watervoot N.F."/>
            <person name="Auber R.P."/>
            <person name="Gonzalez D.J."/>
            <person name="Wisecaver J.H."/>
            <person name="Moore B.S."/>
        </authorList>
    </citation>
    <scope>NUCLEOTIDE SEQUENCE [LARGE SCALE GENOMIC DNA]</scope>
    <source>
        <strain evidence="11 12">12B1</strain>
    </source>
</reference>
<evidence type="ECO:0000256" key="8">
    <source>
        <dbReference type="ARBA" id="ARBA00023273"/>
    </source>
</evidence>
<feature type="region of interest" description="Disordered" evidence="10">
    <location>
        <begin position="1"/>
        <end position="32"/>
    </location>
</feature>
<proteinExistence type="inferred from homology"/>
<dbReference type="PANTHER" id="PTHR21648">
    <property type="entry name" value="FLAGELLAR RADIAL SPOKE PROTEIN 3"/>
    <property type="match status" value="1"/>
</dbReference>
<evidence type="ECO:0000256" key="10">
    <source>
        <dbReference type="SAM" id="MobiDB-lite"/>
    </source>
</evidence>
<keyword evidence="8" id="KW-0966">Cell projection</keyword>
<evidence type="ECO:0000256" key="6">
    <source>
        <dbReference type="ARBA" id="ARBA00023069"/>
    </source>
</evidence>
<keyword evidence="6" id="KW-0969">Cilium</keyword>
<sequence>MATAGAPYAHATQPHTVAASGRRKYREPMEENLIPNPNNIMYDKRVVRGNTYAAQILPATAQAEQLEMDRSAKKASTRKRPKPDSKPETPEAVEGRKHIDVQTEQYLEELTDRPIEVEIDTQTDAFMDQLPAPIFIPMKTGVDVETQIYEGDLFDFDAEVEPILDVLVGKTLEQSMMEVMEEEELANMRTHQEHFEQIRNTELAETQRLEEAEKRRTEEKQRRVQQEIQRVKEEQAVTEKVAARTFTKGFLSQLQTQVVQNLADAGFFFDPLEAEVTNTFVPWLMDSMTAQLDTLAIARALADDLIADAAQRQQEKATEFENCRRLVEEARLAAEAAAVAEAERIAAEEEAARAAADEADPANEAPDDEVPADE</sequence>
<protein>
    <recommendedName>
        <fullName evidence="13">Radial spoke protein 3</fullName>
    </recommendedName>
</protein>
<keyword evidence="12" id="KW-1185">Reference proteome</keyword>
<dbReference type="InterPro" id="IPR009290">
    <property type="entry name" value="Radial_spoke_3"/>
</dbReference>
<gene>
    <name evidence="11" type="ORF">AB1Y20_016841</name>
</gene>
<feature type="compositionally biased region" description="Basic and acidic residues" evidence="10">
    <location>
        <begin position="347"/>
        <end position="356"/>
    </location>
</feature>
<dbReference type="Pfam" id="PF06098">
    <property type="entry name" value="Radial_spoke_3"/>
    <property type="match status" value="1"/>
</dbReference>
<feature type="region of interest" description="Disordered" evidence="10">
    <location>
        <begin position="64"/>
        <end position="99"/>
    </location>
</feature>
<accession>A0AB34I979</accession>
<dbReference type="PANTHER" id="PTHR21648:SF0">
    <property type="entry name" value="RADIAL SPOKE HEAD PROTEIN 3 HOMOLOG"/>
    <property type="match status" value="1"/>
</dbReference>
<comment type="subcellular location">
    <subcellularLocation>
        <location evidence="1">Cytoplasm</location>
        <location evidence="1">Cytoskeleton</location>
        <location evidence="1">Flagellum axoneme</location>
    </subcellularLocation>
</comment>
<evidence type="ECO:0000256" key="2">
    <source>
        <dbReference type="ARBA" id="ARBA00006737"/>
    </source>
</evidence>
<evidence type="ECO:0000256" key="4">
    <source>
        <dbReference type="ARBA" id="ARBA00022553"/>
    </source>
</evidence>
<keyword evidence="9" id="KW-0175">Coiled coil</keyword>
<feature type="compositionally biased region" description="Basic and acidic residues" evidence="10">
    <location>
        <begin position="82"/>
        <end position="99"/>
    </location>
</feature>
<evidence type="ECO:0000256" key="1">
    <source>
        <dbReference type="ARBA" id="ARBA00004611"/>
    </source>
</evidence>
<dbReference type="EMBL" id="JBGBPQ010000032">
    <property type="protein sequence ID" value="KAL1495475.1"/>
    <property type="molecule type" value="Genomic_DNA"/>
</dbReference>